<sequence>MTANKRTFEVDRFLTRQLLLRNPDNTPPVANQGIFTDGQGGTYYAPLASSIQISTTTGFNQIYLSDSNERIIADLSFNIIAFKEGPGIRFLKQGQNTIVFETSLLVPSTFTTISTPNGIITTTSPSTILNIETNYGVNVSVSTNKLIFAGNAAFGQVQIVNPSTIQQINATPSISSIRFLPGFGISLGQTGTNGITIDNTFSTYALNQVSIGPGPTGTYQFLNRFNNLGLTGGGNLQINRAGPSSILFQTNSFSKISTPAGPIYASTTGESLNIKQGYGLQYTISSNSLQIDTALPSSFSYISTARGTISTPFSVNTLTLSQGYGIDYAIQDQNLTIKLASTFGSAIVTETFSTVATANSILNLRQGDGILYSTTTTGALLIQATDFNKVTAGNVSIYSYNTALPNPTLNKGFTLVGGPGTNITADSVLNTITITTFSSVQVTGPAFAFSDIKVFSSCLNKYDPTTGYTSNTLRANPSTSAVLNIIGVQPMYTVTDSTLSNNIIYVGMDTSSLLSSINSELFSLSTVLDSTSKNLVTQDLSISTLSARGISSLTIDASSFSVLGSVFMSSNPTIPSYLTVNQISSIFIESKGFRISTINDTPLSTPLAVFNYATSSIGFNIGSNQPQANLEVNGVILAQIYATYSDSSLKNFKSPLRIQENELEILKPWNFTWKADNFDDIGFAAEDVEKIAPSAVRRAANGLRIVDYGRLSVIAISALQETNKRLAAVESTLATLTNLSTP</sequence>
<organism evidence="2">
    <name type="scientific">viral metagenome</name>
    <dbReference type="NCBI Taxonomy" id="1070528"/>
    <lineage>
        <taxon>unclassified sequences</taxon>
        <taxon>metagenomes</taxon>
        <taxon>organismal metagenomes</taxon>
    </lineage>
</organism>
<evidence type="ECO:0000259" key="1">
    <source>
        <dbReference type="PROSITE" id="PS51688"/>
    </source>
</evidence>
<name>A0A6C0KZY1_9ZZZZ</name>
<reference evidence="2" key="1">
    <citation type="journal article" date="2020" name="Nature">
        <title>Giant virus diversity and host interactions through global metagenomics.</title>
        <authorList>
            <person name="Schulz F."/>
            <person name="Roux S."/>
            <person name="Paez-Espino D."/>
            <person name="Jungbluth S."/>
            <person name="Walsh D.A."/>
            <person name="Denef V.J."/>
            <person name="McMahon K.D."/>
            <person name="Konstantinidis K.T."/>
            <person name="Eloe-Fadrosh E.A."/>
            <person name="Kyrpides N.C."/>
            <person name="Woyke T."/>
        </authorList>
    </citation>
    <scope>NUCLEOTIDE SEQUENCE</scope>
    <source>
        <strain evidence="2">GVMAG-S-3300013286-35</strain>
    </source>
</reference>
<dbReference type="PROSITE" id="PS51688">
    <property type="entry name" value="ICA"/>
    <property type="match status" value="1"/>
</dbReference>
<dbReference type="EMBL" id="MN740995">
    <property type="protein sequence ID" value="QHU22084.1"/>
    <property type="molecule type" value="Genomic_DNA"/>
</dbReference>
<dbReference type="InterPro" id="IPR030392">
    <property type="entry name" value="S74_ICA"/>
</dbReference>
<accession>A0A6C0KZY1</accession>
<dbReference type="AlphaFoldDB" id="A0A6C0KZY1"/>
<proteinExistence type="predicted"/>
<feature type="domain" description="Peptidase S74" evidence="1">
    <location>
        <begin position="645"/>
        <end position="733"/>
    </location>
</feature>
<evidence type="ECO:0000313" key="2">
    <source>
        <dbReference type="EMBL" id="QHU22084.1"/>
    </source>
</evidence>
<protein>
    <recommendedName>
        <fullName evidence="1">Peptidase S74 domain-containing protein</fullName>
    </recommendedName>
</protein>